<evidence type="ECO:0000313" key="3">
    <source>
        <dbReference type="Proteomes" id="UP000320231"/>
    </source>
</evidence>
<dbReference type="Pfam" id="PF06055">
    <property type="entry name" value="ExoD"/>
    <property type="match status" value="1"/>
</dbReference>
<proteinExistence type="predicted"/>
<name>A0A455UJF0_9GAMM</name>
<dbReference type="KEGG" id="hsr:HSBAA_56650"/>
<reference evidence="2 3" key="1">
    <citation type="journal article" date="2019" name="Microbiol. Resour. Announc.">
        <title>Complete Genome Sequence of Halomonas sulfidaeris Strain Esulfide1 Isolated from a Metal Sulfide Rock at a Depth of 2,200 Meters, Obtained Using Nanopore Sequencing.</title>
        <authorList>
            <person name="Saito M."/>
            <person name="Nishigata A."/>
            <person name="Galipon J."/>
            <person name="Arakawa K."/>
        </authorList>
    </citation>
    <scope>NUCLEOTIDE SEQUENCE [LARGE SCALE GENOMIC DNA]</scope>
    <source>
        <strain evidence="2 3">ATCC BAA-803</strain>
    </source>
</reference>
<organism evidence="2 3">
    <name type="scientific">Vreelandella sulfidaeris</name>
    <dbReference type="NCBI Taxonomy" id="115553"/>
    <lineage>
        <taxon>Bacteria</taxon>
        <taxon>Pseudomonadati</taxon>
        <taxon>Pseudomonadota</taxon>
        <taxon>Gammaproteobacteria</taxon>
        <taxon>Oceanospirillales</taxon>
        <taxon>Halomonadaceae</taxon>
        <taxon>Vreelandella</taxon>
    </lineage>
</organism>
<dbReference type="AlphaFoldDB" id="A0A455UJF0"/>
<gene>
    <name evidence="2" type="ORF">HSBAA_56650</name>
</gene>
<evidence type="ECO:0000256" key="1">
    <source>
        <dbReference type="SAM" id="Phobius"/>
    </source>
</evidence>
<keyword evidence="1" id="KW-0812">Transmembrane</keyword>
<sequence>MHNRNEESDLMDLIDSIENMEQDAPRISVDDVVNAVGRRSFGPLLLVAGLITLTLLSAIYLVCRR</sequence>
<protein>
    <submittedName>
        <fullName evidence="2">Uncharacterized protein</fullName>
    </submittedName>
</protein>
<dbReference type="Proteomes" id="UP000320231">
    <property type="component" value="Chromosome"/>
</dbReference>
<dbReference type="EMBL" id="AP019514">
    <property type="protein sequence ID" value="BBI64359.1"/>
    <property type="molecule type" value="Genomic_DNA"/>
</dbReference>
<feature type="transmembrane region" description="Helical" evidence="1">
    <location>
        <begin position="41"/>
        <end position="63"/>
    </location>
</feature>
<evidence type="ECO:0000313" key="2">
    <source>
        <dbReference type="EMBL" id="BBI64359.1"/>
    </source>
</evidence>
<accession>A0A455UJF0</accession>
<dbReference type="InterPro" id="IPR010331">
    <property type="entry name" value="ExoD"/>
</dbReference>
<keyword evidence="1" id="KW-0472">Membrane</keyword>
<keyword evidence="1" id="KW-1133">Transmembrane helix</keyword>